<keyword evidence="3" id="KW-1185">Reference proteome</keyword>
<dbReference type="Proteomes" id="UP000274556">
    <property type="component" value="Unassembled WGS sequence"/>
</dbReference>
<evidence type="ECO:0000313" key="3">
    <source>
        <dbReference type="Proteomes" id="UP000274556"/>
    </source>
</evidence>
<evidence type="ECO:0000256" key="1">
    <source>
        <dbReference type="SAM" id="SignalP"/>
    </source>
</evidence>
<gene>
    <name evidence="2" type="ORF">BDD21_0012</name>
</gene>
<keyword evidence="1" id="KW-0732">Signal</keyword>
<dbReference type="RefSeq" id="WP_147430934.1">
    <property type="nucleotide sequence ID" value="NZ_RBXL01000001.1"/>
</dbReference>
<organism evidence="2 3">
    <name type="scientific">Thiocapsa rosea</name>
    <dbReference type="NCBI Taxonomy" id="69360"/>
    <lineage>
        <taxon>Bacteria</taxon>
        <taxon>Pseudomonadati</taxon>
        <taxon>Pseudomonadota</taxon>
        <taxon>Gammaproteobacteria</taxon>
        <taxon>Chromatiales</taxon>
        <taxon>Chromatiaceae</taxon>
        <taxon>Thiocapsa</taxon>
    </lineage>
</organism>
<accession>A0A495V2B0</accession>
<protein>
    <submittedName>
        <fullName evidence="2">Uncharacterized protein</fullName>
    </submittedName>
</protein>
<feature type="signal peptide" evidence="1">
    <location>
        <begin position="1"/>
        <end position="24"/>
    </location>
</feature>
<sequence>MSSPKLLKALFASTLFAVSLTTQAELPEWLPSAIQLPVPHEIVMDQALGTRTHILQIQLPSDPAPHFADWGSALTEQGYTVDESMLFDGRLLFSGKDIESGQIAILPSDQGEFILQVDVSRLTP</sequence>
<dbReference type="EMBL" id="RBXL01000001">
    <property type="protein sequence ID" value="RKT42723.1"/>
    <property type="molecule type" value="Genomic_DNA"/>
</dbReference>
<proteinExistence type="predicted"/>
<comment type="caution">
    <text evidence="2">The sequence shown here is derived from an EMBL/GenBank/DDBJ whole genome shotgun (WGS) entry which is preliminary data.</text>
</comment>
<evidence type="ECO:0000313" key="2">
    <source>
        <dbReference type="EMBL" id="RKT42723.1"/>
    </source>
</evidence>
<dbReference type="AlphaFoldDB" id="A0A495V2B0"/>
<reference evidence="2 3" key="1">
    <citation type="submission" date="2018-10" db="EMBL/GenBank/DDBJ databases">
        <title>Genomic Encyclopedia of Archaeal and Bacterial Type Strains, Phase II (KMG-II): from individual species to whole genera.</title>
        <authorList>
            <person name="Goeker M."/>
        </authorList>
    </citation>
    <scope>NUCLEOTIDE SEQUENCE [LARGE SCALE GENOMIC DNA]</scope>
    <source>
        <strain evidence="2 3">DSM 235</strain>
    </source>
</reference>
<feature type="chain" id="PRO_5019799412" evidence="1">
    <location>
        <begin position="25"/>
        <end position="124"/>
    </location>
</feature>
<name>A0A495V2B0_9GAMM</name>